<gene>
    <name evidence="1" type="ORF">WR25_23769</name>
</gene>
<comment type="caution">
    <text evidence="1">The sequence shown here is derived from an EMBL/GenBank/DDBJ whole genome shotgun (WGS) entry which is preliminary data.</text>
</comment>
<protein>
    <recommendedName>
        <fullName evidence="3">CsbD-like domain-containing protein</fullName>
    </recommendedName>
</protein>
<organism evidence="1 2">
    <name type="scientific">Diploscapter pachys</name>
    <dbReference type="NCBI Taxonomy" id="2018661"/>
    <lineage>
        <taxon>Eukaryota</taxon>
        <taxon>Metazoa</taxon>
        <taxon>Ecdysozoa</taxon>
        <taxon>Nematoda</taxon>
        <taxon>Chromadorea</taxon>
        <taxon>Rhabditida</taxon>
        <taxon>Rhabditina</taxon>
        <taxon>Rhabditomorpha</taxon>
        <taxon>Rhabditoidea</taxon>
        <taxon>Rhabditidae</taxon>
        <taxon>Diploscapter</taxon>
    </lineage>
</organism>
<sequence length="137" mass="14193">MIRVSQLRRSSSAIIGPVKPSARLRSMIAISGANSMTARALSILSTIMIASIPESRARSSRWLATAGMSSAISNRCIVGEFVDKVKGAINDLVGDAKQEVGTRTDNPDLAADGAAQQATGKGQKLKGGIKGALGDKI</sequence>
<dbReference type="AlphaFoldDB" id="A0A2A2M208"/>
<proteinExistence type="predicted"/>
<dbReference type="Proteomes" id="UP000218231">
    <property type="component" value="Unassembled WGS sequence"/>
</dbReference>
<reference evidence="1 2" key="1">
    <citation type="journal article" date="2017" name="Curr. Biol.">
        <title>Genome architecture and evolution of a unichromosomal asexual nematode.</title>
        <authorList>
            <person name="Fradin H."/>
            <person name="Zegar C."/>
            <person name="Gutwein M."/>
            <person name="Lucas J."/>
            <person name="Kovtun M."/>
            <person name="Corcoran D."/>
            <person name="Baugh L.R."/>
            <person name="Kiontke K."/>
            <person name="Gunsalus K."/>
            <person name="Fitch D.H."/>
            <person name="Piano F."/>
        </authorList>
    </citation>
    <scope>NUCLEOTIDE SEQUENCE [LARGE SCALE GENOMIC DNA]</scope>
    <source>
        <strain evidence="1">PF1309</strain>
    </source>
</reference>
<dbReference type="EMBL" id="LIAE01006250">
    <property type="protein sequence ID" value="PAV92277.1"/>
    <property type="molecule type" value="Genomic_DNA"/>
</dbReference>
<keyword evidence="2" id="KW-1185">Reference proteome</keyword>
<evidence type="ECO:0008006" key="3">
    <source>
        <dbReference type="Google" id="ProtNLM"/>
    </source>
</evidence>
<evidence type="ECO:0000313" key="1">
    <source>
        <dbReference type="EMBL" id="PAV92277.1"/>
    </source>
</evidence>
<dbReference type="SUPFAM" id="SSF69047">
    <property type="entry name" value="Hypothetical protein YjbJ"/>
    <property type="match status" value="1"/>
</dbReference>
<name>A0A2A2M208_9BILA</name>
<accession>A0A2A2M208</accession>
<evidence type="ECO:0000313" key="2">
    <source>
        <dbReference type="Proteomes" id="UP000218231"/>
    </source>
</evidence>
<dbReference type="InterPro" id="IPR036629">
    <property type="entry name" value="YjbJ_sf"/>
</dbReference>